<dbReference type="InterPro" id="IPR001347">
    <property type="entry name" value="SIS_dom"/>
</dbReference>
<reference evidence="2" key="1">
    <citation type="journal article" date="2015" name="Nature">
        <title>Complex archaea that bridge the gap between prokaryotes and eukaryotes.</title>
        <authorList>
            <person name="Spang A."/>
            <person name="Saw J.H."/>
            <person name="Jorgensen S.L."/>
            <person name="Zaremba-Niedzwiedzka K."/>
            <person name="Martijn J."/>
            <person name="Lind A.E."/>
            <person name="van Eijk R."/>
            <person name="Schleper C."/>
            <person name="Guy L."/>
            <person name="Ettema T.J."/>
        </authorList>
    </citation>
    <scope>NUCLEOTIDE SEQUENCE</scope>
</reference>
<evidence type="ECO:0000259" key="1">
    <source>
        <dbReference type="PROSITE" id="PS51464"/>
    </source>
</evidence>
<organism evidence="2">
    <name type="scientific">marine sediment metagenome</name>
    <dbReference type="NCBI Taxonomy" id="412755"/>
    <lineage>
        <taxon>unclassified sequences</taxon>
        <taxon>metagenomes</taxon>
        <taxon>ecological metagenomes</taxon>
    </lineage>
</organism>
<dbReference type="InterPro" id="IPR050099">
    <property type="entry name" value="SIS_GmhA/DiaA_subfam"/>
</dbReference>
<dbReference type="AlphaFoldDB" id="A0A0F9H576"/>
<dbReference type="GO" id="GO:1901135">
    <property type="term" value="P:carbohydrate derivative metabolic process"/>
    <property type="evidence" value="ECO:0007669"/>
    <property type="project" value="InterPro"/>
</dbReference>
<dbReference type="EMBL" id="LAZR01016046">
    <property type="protein sequence ID" value="KKM06215.1"/>
    <property type="molecule type" value="Genomic_DNA"/>
</dbReference>
<dbReference type="Gene3D" id="3.40.50.10490">
    <property type="entry name" value="Glucose-6-phosphate isomerase like protein, domain 1"/>
    <property type="match status" value="1"/>
</dbReference>
<dbReference type="PROSITE" id="PS51464">
    <property type="entry name" value="SIS"/>
    <property type="match status" value="1"/>
</dbReference>
<dbReference type="SUPFAM" id="SSF53697">
    <property type="entry name" value="SIS domain"/>
    <property type="match status" value="1"/>
</dbReference>
<dbReference type="Pfam" id="PF13580">
    <property type="entry name" value="SIS_2"/>
    <property type="match status" value="1"/>
</dbReference>
<accession>A0A0F9H576</accession>
<evidence type="ECO:0000313" key="2">
    <source>
        <dbReference type="EMBL" id="KKM06215.1"/>
    </source>
</evidence>
<name>A0A0F9H576_9ZZZZ</name>
<proteinExistence type="predicted"/>
<protein>
    <recommendedName>
        <fullName evidence="1">SIS domain-containing protein</fullName>
    </recommendedName>
</protein>
<feature type="domain" description="SIS" evidence="1">
    <location>
        <begin position="43"/>
        <end position="204"/>
    </location>
</feature>
<dbReference type="PANTHER" id="PTHR30390">
    <property type="entry name" value="SEDOHEPTULOSE 7-PHOSPHATE ISOMERASE / DNAA INITIATOR-ASSOCIATING FACTOR FOR REPLICATION INITIATION"/>
    <property type="match status" value="1"/>
</dbReference>
<dbReference type="InterPro" id="IPR046348">
    <property type="entry name" value="SIS_dom_sf"/>
</dbReference>
<dbReference type="CDD" id="cd05006">
    <property type="entry name" value="SIS_GmhA"/>
    <property type="match status" value="1"/>
</dbReference>
<gene>
    <name evidence="2" type="ORF">LCGC14_1746220</name>
</gene>
<comment type="caution">
    <text evidence="2">The sequence shown here is derived from an EMBL/GenBank/DDBJ whole genome shotgun (WGS) entry which is preliminary data.</text>
</comment>
<dbReference type="GO" id="GO:0097367">
    <property type="term" value="F:carbohydrate derivative binding"/>
    <property type="evidence" value="ECO:0007669"/>
    <property type="project" value="InterPro"/>
</dbReference>
<sequence length="204" mass="21795">MMERKLDTWLAVYGKGIYSHIDRGWWDDDGGREGEIVTDVKRAINAIEHCRGLGGTVFVCGNGGSMATALHFVCDMAKVPQGCPGPSTQTICLGANGPLLTAIANDSQYRRVFADDLLRHRPSSKDALLAISASGNSGNVLDALEAAEDNGMLVIGLTGFDGGCLRAESDISIHVDAQHFGIVEDLHLIICHMIAYWLAGSDPP</sequence>
<dbReference type="InterPro" id="IPR035461">
    <property type="entry name" value="GmhA/DiaA"/>
</dbReference>
<dbReference type="PANTHER" id="PTHR30390:SF8">
    <property type="entry name" value="SUGAR ISOMERASE (SIS)"/>
    <property type="match status" value="1"/>
</dbReference>